<keyword evidence="2" id="KW-1185">Reference proteome</keyword>
<dbReference type="InterPro" id="IPR011856">
    <property type="entry name" value="tRNA_endonuc-like_dom_sf"/>
</dbReference>
<sequence>MARNRGSEAEDDFSDLWAKVGKRAYLCWLVDAAEIKGRTGRIGLARAQPSDALLVFDGRTEFAEVKSTEDHSAFHFKLLRKSQSAAATMILAAGGTYIVYLRSWVQGCWYRVPYTQITATKATGKASIPWHELEPFKWNLPTPT</sequence>
<organism evidence="1 2">
    <name type="scientific">Terrihabitans soli</name>
    <dbReference type="NCBI Taxonomy" id="708113"/>
    <lineage>
        <taxon>Bacteria</taxon>
        <taxon>Pseudomonadati</taxon>
        <taxon>Pseudomonadota</taxon>
        <taxon>Alphaproteobacteria</taxon>
        <taxon>Hyphomicrobiales</taxon>
        <taxon>Terrihabitans</taxon>
    </lineage>
</organism>
<gene>
    <name evidence="1" type="ORF">IZ6_24740</name>
</gene>
<dbReference type="Proteomes" id="UP000515317">
    <property type="component" value="Chromosome"/>
</dbReference>
<evidence type="ECO:0000313" key="1">
    <source>
        <dbReference type="EMBL" id="BCJ91739.1"/>
    </source>
</evidence>
<dbReference type="KEGG" id="tso:IZ6_24740"/>
<accession>A0A6S6QRR1</accession>
<dbReference type="SUPFAM" id="SSF52980">
    <property type="entry name" value="Restriction endonuclease-like"/>
    <property type="match status" value="1"/>
</dbReference>
<dbReference type="Gene3D" id="3.40.1350.10">
    <property type="match status" value="1"/>
</dbReference>
<reference evidence="1 2" key="1">
    <citation type="submission" date="2020-08" db="EMBL/GenBank/DDBJ databases">
        <title>Genome sequence of Rhizobiales bacterium strain IZ6.</title>
        <authorList>
            <person name="Nakai R."/>
            <person name="Naganuma T."/>
        </authorList>
    </citation>
    <scope>NUCLEOTIDE SEQUENCE [LARGE SCALE GENOMIC DNA]</scope>
    <source>
        <strain evidence="1 2">IZ6</strain>
    </source>
</reference>
<protein>
    <recommendedName>
        <fullName evidence="3">Holliday junction resolvase</fullName>
    </recommendedName>
</protein>
<dbReference type="EMBL" id="AP023361">
    <property type="protein sequence ID" value="BCJ91739.1"/>
    <property type="molecule type" value="Genomic_DNA"/>
</dbReference>
<dbReference type="AlphaFoldDB" id="A0A6S6QRR1"/>
<proteinExistence type="predicted"/>
<dbReference type="InterPro" id="IPR011335">
    <property type="entry name" value="Restrct_endonuc-II-like"/>
</dbReference>
<name>A0A6S6QRR1_9HYPH</name>
<dbReference type="GO" id="GO:0003676">
    <property type="term" value="F:nucleic acid binding"/>
    <property type="evidence" value="ECO:0007669"/>
    <property type="project" value="InterPro"/>
</dbReference>
<evidence type="ECO:0008006" key="3">
    <source>
        <dbReference type="Google" id="ProtNLM"/>
    </source>
</evidence>
<evidence type="ECO:0000313" key="2">
    <source>
        <dbReference type="Proteomes" id="UP000515317"/>
    </source>
</evidence>